<evidence type="ECO:0000313" key="1">
    <source>
        <dbReference type="EMBL" id="CAA9388883.1"/>
    </source>
</evidence>
<dbReference type="EMBL" id="CADCUQ010000252">
    <property type="protein sequence ID" value="CAA9388883.1"/>
    <property type="molecule type" value="Genomic_DNA"/>
</dbReference>
<dbReference type="PANTHER" id="PTHR10000">
    <property type="entry name" value="PHOSPHOSERINE PHOSPHATASE"/>
    <property type="match status" value="1"/>
</dbReference>
<dbReference type="GO" id="GO:0000287">
    <property type="term" value="F:magnesium ion binding"/>
    <property type="evidence" value="ECO:0007669"/>
    <property type="project" value="TreeGrafter"/>
</dbReference>
<dbReference type="PANTHER" id="PTHR10000:SF8">
    <property type="entry name" value="HAD SUPERFAMILY HYDROLASE-LIKE, TYPE 3"/>
    <property type="match status" value="1"/>
</dbReference>
<dbReference type="GO" id="GO:0005829">
    <property type="term" value="C:cytosol"/>
    <property type="evidence" value="ECO:0007669"/>
    <property type="project" value="TreeGrafter"/>
</dbReference>
<dbReference type="InterPro" id="IPR000150">
    <property type="entry name" value="Cof"/>
</dbReference>
<reference evidence="1" key="1">
    <citation type="submission" date="2020-02" db="EMBL/GenBank/DDBJ databases">
        <authorList>
            <person name="Meier V. D."/>
        </authorList>
    </citation>
    <scope>NUCLEOTIDE SEQUENCE</scope>
    <source>
        <strain evidence="1">AVDCRST_MAG64</strain>
    </source>
</reference>
<name>A0A6J4NQI3_9BACT</name>
<dbReference type="Gene3D" id="3.40.50.1000">
    <property type="entry name" value="HAD superfamily/HAD-like"/>
    <property type="match status" value="1"/>
</dbReference>
<proteinExistence type="predicted"/>
<dbReference type="AlphaFoldDB" id="A0A6J4NQI3"/>
<dbReference type="Pfam" id="PF08282">
    <property type="entry name" value="Hydrolase_3"/>
    <property type="match status" value="1"/>
</dbReference>
<sequence>GVRTVIASARPPRSVRHIYQKLGLDTWTINYNGALIWDETARRVVFHQPMDCAVVREIISRARGWFDGVLVGCEVLDRWYTDRVDQTYTTETGRLFRPDGVMPLADFCNQPITKLLLLGEPAMMRALEPLFYDYPQVSAVRADPELIQVMDRRASKAAALKLVAGHYRVPMEQVMAIGDAANDVPMLKVAGVAVAMDNADARVKAVAHWVAPSNNDHGVHAALVRYGLCT</sequence>
<dbReference type="NCBIfam" id="TIGR00099">
    <property type="entry name" value="Cof-subfamily"/>
    <property type="match status" value="1"/>
</dbReference>
<dbReference type="InterPro" id="IPR023214">
    <property type="entry name" value="HAD_sf"/>
</dbReference>
<accession>A0A6J4NQI3</accession>
<dbReference type="CDD" id="cd07516">
    <property type="entry name" value="HAD_Pase"/>
    <property type="match status" value="1"/>
</dbReference>
<feature type="non-terminal residue" evidence="1">
    <location>
        <position position="1"/>
    </location>
</feature>
<dbReference type="InterPro" id="IPR006379">
    <property type="entry name" value="HAD-SF_hydro_IIB"/>
</dbReference>
<organism evidence="1">
    <name type="scientific">uncultured Phycisphaerae bacterium</name>
    <dbReference type="NCBI Taxonomy" id="904963"/>
    <lineage>
        <taxon>Bacteria</taxon>
        <taxon>Pseudomonadati</taxon>
        <taxon>Planctomycetota</taxon>
        <taxon>Phycisphaerae</taxon>
        <taxon>environmental samples</taxon>
    </lineage>
</organism>
<dbReference type="Gene3D" id="3.30.1240.10">
    <property type="match status" value="1"/>
</dbReference>
<dbReference type="SUPFAM" id="SSF56784">
    <property type="entry name" value="HAD-like"/>
    <property type="match status" value="1"/>
</dbReference>
<gene>
    <name evidence="1" type="ORF">AVDCRST_MAG64-1067</name>
</gene>
<dbReference type="InterPro" id="IPR036412">
    <property type="entry name" value="HAD-like_sf"/>
</dbReference>
<protein>
    <submittedName>
        <fullName evidence="1">Uncharacterized protein</fullName>
    </submittedName>
</protein>
<dbReference type="GO" id="GO:0016791">
    <property type="term" value="F:phosphatase activity"/>
    <property type="evidence" value="ECO:0007669"/>
    <property type="project" value="TreeGrafter"/>
</dbReference>
<dbReference type="NCBIfam" id="TIGR01484">
    <property type="entry name" value="HAD-SF-IIB"/>
    <property type="match status" value="1"/>
</dbReference>